<dbReference type="Gene3D" id="3.40.50.300">
    <property type="entry name" value="P-loop containing nucleotide triphosphate hydrolases"/>
    <property type="match status" value="1"/>
</dbReference>
<feature type="domain" description="ATPase AAA-type core" evidence="2">
    <location>
        <begin position="507"/>
        <end position="588"/>
    </location>
</feature>
<dbReference type="Pfam" id="PF13476">
    <property type="entry name" value="AAA_23"/>
    <property type="match status" value="1"/>
</dbReference>
<proteinExistence type="predicted"/>
<dbReference type="RefSeq" id="WP_249972664.1">
    <property type="nucleotide sequence ID" value="NZ_JAMFLZ010000003.1"/>
</dbReference>
<organism evidence="4 5">
    <name type="scientific">Jejuia spongiicola</name>
    <dbReference type="NCBI Taxonomy" id="2942207"/>
    <lineage>
        <taxon>Bacteria</taxon>
        <taxon>Pseudomonadati</taxon>
        <taxon>Bacteroidota</taxon>
        <taxon>Flavobacteriia</taxon>
        <taxon>Flavobacteriales</taxon>
        <taxon>Flavobacteriaceae</taxon>
        <taxon>Jejuia</taxon>
    </lineage>
</organism>
<reference evidence="4" key="1">
    <citation type="submission" date="2022-05" db="EMBL/GenBank/DDBJ databases">
        <authorList>
            <person name="Park J.-S."/>
        </authorList>
    </citation>
    <scope>NUCLEOTIDE SEQUENCE</scope>
    <source>
        <strain evidence="4">2012CJ34-3</strain>
    </source>
</reference>
<keyword evidence="5" id="KW-1185">Reference proteome</keyword>
<protein>
    <submittedName>
        <fullName evidence="4">AAA family ATPase</fullName>
    </submittedName>
</protein>
<sequence length="738" mass="84796">MIYIDRQSVKKPAILDSERMKQEFEKLKAFYDINNIKSDFKRYKFSRITDQKEVMDALEHLFNGKCAYCEDPIKSTSKGDNDLYRPKDGSMNIDGSFDPDHYWWLAYEWLNMYLSCSACNRRYKRNNFPVEGNRAAVMGDLSVEKPLLLDPCNPNDFLEQHIGYEKEEAIGFTKRGQQTIKILGLNRSALRRQRRQELRNLAKLIAQYNEVKSLPNFDTSNSIALIKDHTGLSSPFLDCKWGNYKSQLLEVYGNEIPEYLPFYGEQEPSRESNTGSAKKKQKSRKSYSLDKMGDEGKSTYFGQSRWITKVKISNFKIIEDLELSFAENESEEIIEPWMALLGENGTGKSTILQAIALTLAGQERLDKLDLKASAFVNRNSDVTSGWVKMYLNDRTRPITLNFDKSTNLFTVTPKAPQLIVRAYGATRLFSKSLDNLHSKDFTFLENLFNPLKLLLNGNKWLTEKIKDNELFQEITKSLADLLSLDDDQYFYPDQDEEGNQIVCLKLYANKEGISLDELSAGYKAILALALDIMMGFGKVWPSIFNAQGIVLVDEIGVHLHPRWKMRIISALRKTFPGINFIIATHEPLCLRGLEEGEVILIRLDENKEIEIVTDLPSPKSMQVGQLLTSIFGLYTTLDPEMERKFTEFNELQSLRKHTEIQEERLEGLKLELKDHLIEDSLTGKLRPNTLLGETMDEAIAFKAVEKEYAKDDERSLKKELESLSADELDEIKSLWTNN</sequence>
<dbReference type="EMBL" id="JAMFLZ010000003">
    <property type="protein sequence ID" value="MCL6294869.1"/>
    <property type="molecule type" value="Genomic_DNA"/>
</dbReference>
<dbReference type="Gene3D" id="1.10.30.50">
    <property type="match status" value="1"/>
</dbReference>
<feature type="domain" description="Rad50/SbcC-type AAA" evidence="3">
    <location>
        <begin position="309"/>
        <end position="447"/>
    </location>
</feature>
<evidence type="ECO:0000313" key="5">
    <source>
        <dbReference type="Proteomes" id="UP001165381"/>
    </source>
</evidence>
<evidence type="ECO:0000259" key="3">
    <source>
        <dbReference type="Pfam" id="PF13476"/>
    </source>
</evidence>
<comment type="caution">
    <text evidence="4">The sequence shown here is derived from an EMBL/GenBank/DDBJ whole genome shotgun (WGS) entry which is preliminary data.</text>
</comment>
<dbReference type="PANTHER" id="PTHR43581">
    <property type="entry name" value="ATP/GTP PHOSPHATASE"/>
    <property type="match status" value="1"/>
</dbReference>
<feature type="region of interest" description="Disordered" evidence="1">
    <location>
        <begin position="264"/>
        <end position="291"/>
    </location>
</feature>
<dbReference type="InterPro" id="IPR038729">
    <property type="entry name" value="Rad50/SbcC_AAA"/>
</dbReference>
<gene>
    <name evidence="4" type="ORF">M3P09_07680</name>
</gene>
<dbReference type="InterPro" id="IPR027417">
    <property type="entry name" value="P-loop_NTPase"/>
</dbReference>
<evidence type="ECO:0000313" key="4">
    <source>
        <dbReference type="EMBL" id="MCL6294869.1"/>
    </source>
</evidence>
<dbReference type="Pfam" id="PF13304">
    <property type="entry name" value="AAA_21"/>
    <property type="match status" value="1"/>
</dbReference>
<evidence type="ECO:0000256" key="1">
    <source>
        <dbReference type="SAM" id="MobiDB-lite"/>
    </source>
</evidence>
<dbReference type="InterPro" id="IPR003959">
    <property type="entry name" value="ATPase_AAA_core"/>
</dbReference>
<dbReference type="PANTHER" id="PTHR43581:SF2">
    <property type="entry name" value="EXCINUCLEASE ATPASE SUBUNIT"/>
    <property type="match status" value="1"/>
</dbReference>
<dbReference type="Proteomes" id="UP001165381">
    <property type="component" value="Unassembled WGS sequence"/>
</dbReference>
<evidence type="ECO:0000259" key="2">
    <source>
        <dbReference type="Pfam" id="PF13304"/>
    </source>
</evidence>
<dbReference type="SUPFAM" id="SSF52540">
    <property type="entry name" value="P-loop containing nucleoside triphosphate hydrolases"/>
    <property type="match status" value="1"/>
</dbReference>
<accession>A0ABT0QD04</accession>
<name>A0ABT0QD04_9FLAO</name>
<dbReference type="InterPro" id="IPR051396">
    <property type="entry name" value="Bact_Antivir_Def_Nuclease"/>
</dbReference>